<feature type="domain" description="HTH iclR-type" evidence="4">
    <location>
        <begin position="6"/>
        <end position="67"/>
    </location>
</feature>
<keyword evidence="2" id="KW-0238">DNA-binding</keyword>
<comment type="caution">
    <text evidence="6">The sequence shown here is derived from an EMBL/GenBank/DDBJ whole genome shotgun (WGS) entry which is preliminary data.</text>
</comment>
<dbReference type="OrthoDB" id="8357778at2"/>
<dbReference type="InterPro" id="IPR036390">
    <property type="entry name" value="WH_DNA-bd_sf"/>
</dbReference>
<evidence type="ECO:0000313" key="6">
    <source>
        <dbReference type="EMBL" id="TBN36360.1"/>
    </source>
</evidence>
<dbReference type="AlphaFoldDB" id="A0A4Q9FUT7"/>
<dbReference type="GO" id="GO:0045892">
    <property type="term" value="P:negative regulation of DNA-templated transcription"/>
    <property type="evidence" value="ECO:0007669"/>
    <property type="project" value="TreeGrafter"/>
</dbReference>
<dbReference type="PROSITE" id="PS51077">
    <property type="entry name" value="HTH_ICLR"/>
    <property type="match status" value="1"/>
</dbReference>
<reference evidence="6 7" key="1">
    <citation type="submission" date="2019-02" db="EMBL/GenBank/DDBJ databases">
        <title>Paracoccus subflavus sp. nov., isolated from marine sediment of the Pacific Ocean.</title>
        <authorList>
            <person name="Zhang G."/>
        </authorList>
    </citation>
    <scope>NUCLEOTIDE SEQUENCE [LARGE SCALE GENOMIC DNA]</scope>
    <source>
        <strain evidence="6 7">GY0581</strain>
    </source>
</reference>
<dbReference type="PANTHER" id="PTHR30136">
    <property type="entry name" value="HELIX-TURN-HELIX TRANSCRIPTIONAL REGULATOR, ICLR FAMILY"/>
    <property type="match status" value="1"/>
</dbReference>
<evidence type="ECO:0000256" key="3">
    <source>
        <dbReference type="ARBA" id="ARBA00023163"/>
    </source>
</evidence>
<dbReference type="Pfam" id="PF09339">
    <property type="entry name" value="HTH_IclR"/>
    <property type="match status" value="1"/>
</dbReference>
<dbReference type="Proteomes" id="UP000293520">
    <property type="component" value="Unassembled WGS sequence"/>
</dbReference>
<keyword evidence="3" id="KW-0804">Transcription</keyword>
<dbReference type="RefSeq" id="WP_130992239.1">
    <property type="nucleotide sequence ID" value="NZ_SISK01000018.1"/>
</dbReference>
<feature type="domain" description="IclR-ED" evidence="5">
    <location>
        <begin position="61"/>
        <end position="250"/>
    </location>
</feature>
<dbReference type="GO" id="GO:0003677">
    <property type="term" value="F:DNA binding"/>
    <property type="evidence" value="ECO:0007669"/>
    <property type="project" value="UniProtKB-KW"/>
</dbReference>
<keyword evidence="7" id="KW-1185">Reference proteome</keyword>
<dbReference type="EMBL" id="SISK01000018">
    <property type="protein sequence ID" value="TBN36360.1"/>
    <property type="molecule type" value="Genomic_DNA"/>
</dbReference>
<dbReference type="InterPro" id="IPR050707">
    <property type="entry name" value="HTH_MetabolicPath_Reg"/>
</dbReference>
<evidence type="ECO:0000256" key="2">
    <source>
        <dbReference type="ARBA" id="ARBA00023125"/>
    </source>
</evidence>
<evidence type="ECO:0000259" key="5">
    <source>
        <dbReference type="PROSITE" id="PS51078"/>
    </source>
</evidence>
<evidence type="ECO:0000313" key="7">
    <source>
        <dbReference type="Proteomes" id="UP000293520"/>
    </source>
</evidence>
<evidence type="ECO:0000259" key="4">
    <source>
        <dbReference type="PROSITE" id="PS51077"/>
    </source>
</evidence>
<dbReference type="InterPro" id="IPR005471">
    <property type="entry name" value="Tscrpt_reg_IclR_N"/>
</dbReference>
<dbReference type="PROSITE" id="PS51078">
    <property type="entry name" value="ICLR_ED"/>
    <property type="match status" value="1"/>
</dbReference>
<keyword evidence="1" id="KW-0805">Transcription regulation</keyword>
<protein>
    <submittedName>
        <fullName evidence="6">IclR family transcriptional regulator</fullName>
    </submittedName>
</protein>
<dbReference type="PANTHER" id="PTHR30136:SF24">
    <property type="entry name" value="HTH-TYPE TRANSCRIPTIONAL REPRESSOR ALLR"/>
    <property type="match status" value="1"/>
</dbReference>
<dbReference type="Pfam" id="PF01614">
    <property type="entry name" value="IclR_C"/>
    <property type="match status" value="1"/>
</dbReference>
<organism evidence="6 7">
    <name type="scientific">Paracoccus subflavus</name>
    <dbReference type="NCBI Taxonomy" id="2528244"/>
    <lineage>
        <taxon>Bacteria</taxon>
        <taxon>Pseudomonadati</taxon>
        <taxon>Pseudomonadota</taxon>
        <taxon>Alphaproteobacteria</taxon>
        <taxon>Rhodobacterales</taxon>
        <taxon>Paracoccaceae</taxon>
        <taxon>Paracoccus</taxon>
    </lineage>
</organism>
<dbReference type="Gene3D" id="1.10.10.10">
    <property type="entry name" value="Winged helix-like DNA-binding domain superfamily/Winged helix DNA-binding domain"/>
    <property type="match status" value="1"/>
</dbReference>
<dbReference type="InterPro" id="IPR014757">
    <property type="entry name" value="Tscrpt_reg_IclR_C"/>
</dbReference>
<dbReference type="SMART" id="SM00346">
    <property type="entry name" value="HTH_ICLR"/>
    <property type="match status" value="1"/>
</dbReference>
<sequence length="263" mass="28800">MATPTNESVVKAFRLLTLIAGEREGMTLGEAARETGMTVPTAHRFLKTLVSVGALERDDEKRYSLGSALLRAAPQTSRIPDVLAMFNRHSESLCHTLRETVHVATFVDDMVRYIAKAQAPRSLHISTIVGTTLEAYCTGVGKALLAFMPPLDVERYMGGGTFHPLTPRTITNTDAFLAELEKIRTCGYSIDDEEFEIGLRCIAAPIFVRDKPVAAISCSGPSSRIEPSVFSMIAAEVMRTAATIGRELSSYGLDEQQIRFRCP</sequence>
<dbReference type="SUPFAM" id="SSF46785">
    <property type="entry name" value="Winged helix' DNA-binding domain"/>
    <property type="match status" value="1"/>
</dbReference>
<proteinExistence type="predicted"/>
<evidence type="ECO:0000256" key="1">
    <source>
        <dbReference type="ARBA" id="ARBA00023015"/>
    </source>
</evidence>
<dbReference type="InterPro" id="IPR029016">
    <property type="entry name" value="GAF-like_dom_sf"/>
</dbReference>
<dbReference type="GO" id="GO:0003700">
    <property type="term" value="F:DNA-binding transcription factor activity"/>
    <property type="evidence" value="ECO:0007669"/>
    <property type="project" value="TreeGrafter"/>
</dbReference>
<dbReference type="SUPFAM" id="SSF55781">
    <property type="entry name" value="GAF domain-like"/>
    <property type="match status" value="1"/>
</dbReference>
<gene>
    <name evidence="6" type="ORF">EYE42_15600</name>
</gene>
<dbReference type="Gene3D" id="3.30.450.40">
    <property type="match status" value="1"/>
</dbReference>
<name>A0A4Q9FUT7_9RHOB</name>
<dbReference type="InterPro" id="IPR036388">
    <property type="entry name" value="WH-like_DNA-bd_sf"/>
</dbReference>
<accession>A0A4Q9FUT7</accession>